<dbReference type="Pfam" id="PF13439">
    <property type="entry name" value="Glyco_transf_4"/>
    <property type="match status" value="1"/>
</dbReference>
<evidence type="ECO:0000313" key="5">
    <source>
        <dbReference type="Proteomes" id="UP000178501"/>
    </source>
</evidence>
<evidence type="ECO:0008006" key="6">
    <source>
        <dbReference type="Google" id="ProtNLM"/>
    </source>
</evidence>
<dbReference type="InterPro" id="IPR001296">
    <property type="entry name" value="Glyco_trans_1"/>
</dbReference>
<accession>A0A1G1YD21</accession>
<dbReference type="Gene3D" id="3.40.50.2000">
    <property type="entry name" value="Glycogen Phosphorylase B"/>
    <property type="match status" value="2"/>
</dbReference>
<comment type="caution">
    <text evidence="4">The sequence shown here is derived from an EMBL/GenBank/DDBJ whole genome shotgun (WGS) entry which is preliminary data.</text>
</comment>
<name>A0A1G1YD21_9BACT</name>
<reference evidence="4 5" key="1">
    <citation type="journal article" date="2016" name="Nat. Commun.">
        <title>Thousands of microbial genomes shed light on interconnected biogeochemical processes in an aquifer system.</title>
        <authorList>
            <person name="Anantharaman K."/>
            <person name="Brown C.T."/>
            <person name="Hug L.A."/>
            <person name="Sharon I."/>
            <person name="Castelle C.J."/>
            <person name="Probst A.J."/>
            <person name="Thomas B.C."/>
            <person name="Singh A."/>
            <person name="Wilkins M.J."/>
            <person name="Karaoz U."/>
            <person name="Brodie E.L."/>
            <person name="Williams K.H."/>
            <person name="Hubbard S.S."/>
            <person name="Banfield J.F."/>
        </authorList>
    </citation>
    <scope>NUCLEOTIDE SEQUENCE [LARGE SCALE GENOMIC DNA]</scope>
</reference>
<dbReference type="Pfam" id="PF00534">
    <property type="entry name" value="Glycos_transf_1"/>
    <property type="match status" value="1"/>
</dbReference>
<dbReference type="GO" id="GO:0016757">
    <property type="term" value="F:glycosyltransferase activity"/>
    <property type="evidence" value="ECO:0007669"/>
    <property type="project" value="InterPro"/>
</dbReference>
<proteinExistence type="predicted"/>
<evidence type="ECO:0000256" key="1">
    <source>
        <dbReference type="ARBA" id="ARBA00022679"/>
    </source>
</evidence>
<dbReference type="Proteomes" id="UP000178501">
    <property type="component" value="Unassembled WGS sequence"/>
</dbReference>
<dbReference type="AlphaFoldDB" id="A0A1G1YD21"/>
<dbReference type="InterPro" id="IPR028098">
    <property type="entry name" value="Glyco_trans_4-like_N"/>
</dbReference>
<feature type="domain" description="Glycosyltransferase subfamily 4-like N-terminal" evidence="3">
    <location>
        <begin position="14"/>
        <end position="167"/>
    </location>
</feature>
<dbReference type="GO" id="GO:0009103">
    <property type="term" value="P:lipopolysaccharide biosynthetic process"/>
    <property type="evidence" value="ECO:0007669"/>
    <property type="project" value="TreeGrafter"/>
</dbReference>
<evidence type="ECO:0000313" key="4">
    <source>
        <dbReference type="EMBL" id="OGY50242.1"/>
    </source>
</evidence>
<dbReference type="PANTHER" id="PTHR46401">
    <property type="entry name" value="GLYCOSYLTRANSFERASE WBBK-RELATED"/>
    <property type="match status" value="1"/>
</dbReference>
<evidence type="ECO:0000259" key="2">
    <source>
        <dbReference type="Pfam" id="PF00534"/>
    </source>
</evidence>
<sequence length="374" mass="42696">MKKILIVVDSIIDNGLGRYTKELIFRLRPHYQISILTSNPGSVDWRELNIPVFLLPPMKKLNNPFINFFQSIKYLSLAKKADFIHYCSEFPHCFLFLLIPFLNKPRFITAHGTYAVAPLDHFFYKYLLRFAFKKADKIFCVSNFTAQKILRRIKLDNIAVINNGVDFNKFYRPFVSPGQNKDKVILSVGLIKNRKGFDISIQAAAKIKSVFPDLKYYIVGDQSDSTYFNYLKQLVISNNLEKNIIFLENVSDEKLIDLYCQSDVFILTPVVIKNNKFEGFGLVYLEAGACGKPVIGTLGCGAEDAIKDGYNGLLVKQNDISETAEALKKILTDPKLAENLGRNGQTFARQMDWSNIIKKYQAAYESRLAEKNQC</sequence>
<feature type="domain" description="Glycosyl transferase family 1" evidence="2">
    <location>
        <begin position="179"/>
        <end position="345"/>
    </location>
</feature>
<keyword evidence="1" id="KW-0808">Transferase</keyword>
<evidence type="ECO:0000259" key="3">
    <source>
        <dbReference type="Pfam" id="PF13439"/>
    </source>
</evidence>
<dbReference type="EMBL" id="MHIK01000064">
    <property type="protein sequence ID" value="OGY50242.1"/>
    <property type="molecule type" value="Genomic_DNA"/>
</dbReference>
<protein>
    <recommendedName>
        <fullName evidence="6">Glycosyl transferase family 1 domain-containing protein</fullName>
    </recommendedName>
</protein>
<dbReference type="SUPFAM" id="SSF53756">
    <property type="entry name" value="UDP-Glycosyltransferase/glycogen phosphorylase"/>
    <property type="match status" value="1"/>
</dbReference>
<organism evidence="4 5">
    <name type="scientific">Candidatus Buchananbacteria bacterium RIFCSPHIGHO2_02_FULL_45_11b</name>
    <dbReference type="NCBI Taxonomy" id="1797541"/>
    <lineage>
        <taxon>Bacteria</taxon>
        <taxon>Candidatus Buchananiibacteriota</taxon>
    </lineage>
</organism>
<gene>
    <name evidence="4" type="ORF">A3J65_04395</name>
</gene>
<dbReference type="PANTHER" id="PTHR46401:SF2">
    <property type="entry name" value="GLYCOSYLTRANSFERASE WBBK-RELATED"/>
    <property type="match status" value="1"/>
</dbReference>
<dbReference type="CDD" id="cd03801">
    <property type="entry name" value="GT4_PimA-like"/>
    <property type="match status" value="1"/>
</dbReference>